<dbReference type="Pfam" id="PF00528">
    <property type="entry name" value="BPD_transp_1"/>
    <property type="match status" value="1"/>
</dbReference>
<dbReference type="NCBIfam" id="NF045475">
    <property type="entry name" value="Opp3C"/>
    <property type="match status" value="1"/>
</dbReference>
<feature type="transmembrane region" description="Helical" evidence="10">
    <location>
        <begin position="250"/>
        <end position="279"/>
    </location>
</feature>
<dbReference type="InterPro" id="IPR000515">
    <property type="entry name" value="MetI-like"/>
</dbReference>
<dbReference type="InterPro" id="IPR035906">
    <property type="entry name" value="MetI-like_sf"/>
</dbReference>
<accession>A0ABU6P1N3</accession>
<feature type="transmembrane region" description="Helical" evidence="10">
    <location>
        <begin position="39"/>
        <end position="60"/>
    </location>
</feature>
<evidence type="ECO:0000313" key="13">
    <source>
        <dbReference type="Proteomes" id="UP001342826"/>
    </source>
</evidence>
<dbReference type="InterPro" id="IPR050366">
    <property type="entry name" value="BP-dependent_transpt_permease"/>
</dbReference>
<evidence type="ECO:0000256" key="5">
    <source>
        <dbReference type="ARBA" id="ARBA00022856"/>
    </source>
</evidence>
<organism evidence="12 13">
    <name type="scientific">Metabacillus fastidiosus</name>
    <dbReference type="NCBI Taxonomy" id="1458"/>
    <lineage>
        <taxon>Bacteria</taxon>
        <taxon>Bacillati</taxon>
        <taxon>Bacillota</taxon>
        <taxon>Bacilli</taxon>
        <taxon>Bacillales</taxon>
        <taxon>Bacillaceae</taxon>
        <taxon>Metabacillus</taxon>
    </lineage>
</organism>
<dbReference type="Pfam" id="PF12911">
    <property type="entry name" value="OppC_N"/>
    <property type="match status" value="1"/>
</dbReference>
<dbReference type="SUPFAM" id="SSF161098">
    <property type="entry name" value="MetI-like"/>
    <property type="match status" value="1"/>
</dbReference>
<feature type="transmembrane region" description="Helical" evidence="10">
    <location>
        <begin position="135"/>
        <end position="160"/>
    </location>
</feature>
<dbReference type="CDD" id="cd06261">
    <property type="entry name" value="TM_PBP2"/>
    <property type="match status" value="1"/>
</dbReference>
<dbReference type="InterPro" id="IPR025966">
    <property type="entry name" value="OppC_N"/>
</dbReference>
<keyword evidence="2 10" id="KW-0813">Transport</keyword>
<proteinExistence type="inferred from homology"/>
<comment type="caution">
    <text evidence="12">The sequence shown here is derived from an EMBL/GenBank/DDBJ whole genome shotgun (WGS) entry which is preliminary data.</text>
</comment>
<feature type="transmembrane region" description="Helical" evidence="10">
    <location>
        <begin position="172"/>
        <end position="190"/>
    </location>
</feature>
<gene>
    <name evidence="12" type="ORF">P9271_17900</name>
</gene>
<dbReference type="RefSeq" id="WP_328002501.1">
    <property type="nucleotide sequence ID" value="NZ_JARTFS010000013.1"/>
</dbReference>
<dbReference type="PANTHER" id="PTHR43386:SF24">
    <property type="entry name" value="OLIGOPEPTIDE TRANSPORT SYSTEM PERMEASE PROTEIN AMID"/>
    <property type="match status" value="1"/>
</dbReference>
<evidence type="ECO:0000256" key="6">
    <source>
        <dbReference type="ARBA" id="ARBA00022927"/>
    </source>
</evidence>
<comment type="similarity">
    <text evidence="9">Belongs to the binding-protein-dependent transport system permease family. OppBC subfamily.</text>
</comment>
<evidence type="ECO:0000259" key="11">
    <source>
        <dbReference type="PROSITE" id="PS50928"/>
    </source>
</evidence>
<evidence type="ECO:0000256" key="9">
    <source>
        <dbReference type="ARBA" id="ARBA00024202"/>
    </source>
</evidence>
<feature type="domain" description="ABC transmembrane type-1" evidence="11">
    <location>
        <begin position="133"/>
        <end position="322"/>
    </location>
</feature>
<keyword evidence="7 10" id="KW-1133">Transmembrane helix</keyword>
<evidence type="ECO:0000256" key="4">
    <source>
        <dbReference type="ARBA" id="ARBA00022692"/>
    </source>
</evidence>
<dbReference type="PANTHER" id="PTHR43386">
    <property type="entry name" value="OLIGOPEPTIDE TRANSPORT SYSTEM PERMEASE PROTEIN APPC"/>
    <property type="match status" value="1"/>
</dbReference>
<dbReference type="Gene3D" id="1.10.3720.10">
    <property type="entry name" value="MetI-like"/>
    <property type="match status" value="1"/>
</dbReference>
<keyword evidence="6" id="KW-0653">Protein transport</keyword>
<keyword evidence="13" id="KW-1185">Reference proteome</keyword>
<sequence length="335" mass="37360">MDKEIFTPAKLDLEKREEISKPSLSYWQDAWLRVKKNKAAIISFVLLILLTIMALIGPNINGHSYNEQNLKHSNLPPKVPGLENISWLPFDGELTRKNGVVYNAYEQKNVKEYYWLGTDSLGRDLFTRLWSGTRISLYIAVLAALIDMVIGVVYGAVSGFFGGKVDNVMQRITEILVGIPNLVIVILMIIVLEPGIMSITIALTITGWVGMARVVRAQVLKLKNQEYVLAARTLGLSNGKIIWKHLLPNLAGVIIINTMFTVPNAIFFEAFLSFVGLGLQPPLASLGTLIDEGFKVLQLYPYQMIIPAIVISLIMICFNMIADGLRDALDPKMRD</sequence>
<keyword evidence="4 10" id="KW-0812">Transmembrane</keyword>
<evidence type="ECO:0000256" key="1">
    <source>
        <dbReference type="ARBA" id="ARBA00004651"/>
    </source>
</evidence>
<feature type="transmembrane region" description="Helical" evidence="10">
    <location>
        <begin position="299"/>
        <end position="322"/>
    </location>
</feature>
<evidence type="ECO:0000313" key="12">
    <source>
        <dbReference type="EMBL" id="MED4403186.1"/>
    </source>
</evidence>
<comment type="subcellular location">
    <subcellularLocation>
        <location evidence="1 10">Cell membrane</location>
        <topology evidence="1 10">Multi-pass membrane protein</topology>
    </subcellularLocation>
</comment>
<keyword evidence="8 10" id="KW-0472">Membrane</keyword>
<evidence type="ECO:0000256" key="10">
    <source>
        <dbReference type="RuleBase" id="RU363032"/>
    </source>
</evidence>
<dbReference type="Proteomes" id="UP001342826">
    <property type="component" value="Unassembled WGS sequence"/>
</dbReference>
<dbReference type="EMBL" id="JARTFS010000013">
    <property type="protein sequence ID" value="MED4403186.1"/>
    <property type="molecule type" value="Genomic_DNA"/>
</dbReference>
<dbReference type="PROSITE" id="PS50928">
    <property type="entry name" value="ABC_TM1"/>
    <property type="match status" value="1"/>
</dbReference>
<protein>
    <submittedName>
        <fullName evidence="12">ABC transporter permease</fullName>
    </submittedName>
</protein>
<evidence type="ECO:0000256" key="8">
    <source>
        <dbReference type="ARBA" id="ARBA00023136"/>
    </source>
</evidence>
<keyword evidence="3" id="KW-1003">Cell membrane</keyword>
<evidence type="ECO:0000256" key="2">
    <source>
        <dbReference type="ARBA" id="ARBA00022448"/>
    </source>
</evidence>
<evidence type="ECO:0000256" key="7">
    <source>
        <dbReference type="ARBA" id="ARBA00022989"/>
    </source>
</evidence>
<name>A0ABU6P1N3_9BACI</name>
<reference evidence="12 13" key="1">
    <citation type="submission" date="2023-03" db="EMBL/GenBank/DDBJ databases">
        <title>Bacillus Genome Sequencing.</title>
        <authorList>
            <person name="Dunlap C."/>
        </authorList>
    </citation>
    <scope>NUCLEOTIDE SEQUENCE [LARGE SCALE GENOMIC DNA]</scope>
    <source>
        <strain evidence="12 13">NRS-1717</strain>
    </source>
</reference>
<evidence type="ECO:0000256" key="3">
    <source>
        <dbReference type="ARBA" id="ARBA00022475"/>
    </source>
</evidence>
<feature type="transmembrane region" description="Helical" evidence="10">
    <location>
        <begin position="196"/>
        <end position="215"/>
    </location>
</feature>
<keyword evidence="5" id="KW-0571">Peptide transport</keyword>